<evidence type="ECO:0000313" key="1">
    <source>
        <dbReference type="EMBL" id="CAB4571390.1"/>
    </source>
</evidence>
<dbReference type="AlphaFoldDB" id="A0A6J6E4D1"/>
<organism evidence="1">
    <name type="scientific">freshwater metagenome</name>
    <dbReference type="NCBI Taxonomy" id="449393"/>
    <lineage>
        <taxon>unclassified sequences</taxon>
        <taxon>metagenomes</taxon>
        <taxon>ecological metagenomes</taxon>
    </lineage>
</organism>
<sequence length="216" mass="23189">MNDDFFPDGAAKTISEVVDFVHHDEFEMREQVAVGVQHVSKNFGRHDHDARASIDVGVAGQQTDVLGTPFVNQLVELLVAERLHGRCVKEFAGRVAHGEVYCEFGDDGLAGTSRSCDEHASPTLENGACLYLKRVEVKIAMRLKCIKKWMRAARFGARISLGRRGSLLAPTHQVTGSAGGNVVSAGATSLARGTPLAACLFALRASCNEAIAAARK</sequence>
<name>A0A6J6E4D1_9ZZZZ</name>
<proteinExistence type="predicted"/>
<reference evidence="1" key="1">
    <citation type="submission" date="2020-05" db="EMBL/GenBank/DDBJ databases">
        <authorList>
            <person name="Chiriac C."/>
            <person name="Salcher M."/>
            <person name="Ghai R."/>
            <person name="Kavagutti S V."/>
        </authorList>
    </citation>
    <scope>NUCLEOTIDE SEQUENCE</scope>
</reference>
<accession>A0A6J6E4D1</accession>
<protein>
    <submittedName>
        <fullName evidence="1">Unannotated protein</fullName>
    </submittedName>
</protein>
<gene>
    <name evidence="1" type="ORF">UFOPK1591_01317</name>
</gene>
<dbReference type="EMBL" id="CAEZTD010000131">
    <property type="protein sequence ID" value="CAB4571390.1"/>
    <property type="molecule type" value="Genomic_DNA"/>
</dbReference>